<proteinExistence type="predicted"/>
<sequence>MTPCFDRSSAVTKATPMNVGIFLFPGMTMMDAYAPLQVLALSESFTVFTFAATTEPLACDAGVMLMPQYGFSNLPEIDVLLVPGGANPETQMQDPLVLAVLRKLGQRAKYVTSVCTGALILAQTGLLDGYRTTVHWAYSEALTRFPKVIHDDGRLVHDRNRISGGGITAGLDFALYLIGEIGGRSEGAAMELLLEYAPQPPFACGHPSQAPLPLRQALQEKVINMAKGLFD</sequence>
<dbReference type="AlphaFoldDB" id="A0A1G8RWL4"/>
<evidence type="ECO:0000259" key="1">
    <source>
        <dbReference type="Pfam" id="PF01965"/>
    </source>
</evidence>
<organism evidence="2 3">
    <name type="scientific">Ferrimonas sediminum</name>
    <dbReference type="NCBI Taxonomy" id="718193"/>
    <lineage>
        <taxon>Bacteria</taxon>
        <taxon>Pseudomonadati</taxon>
        <taxon>Pseudomonadota</taxon>
        <taxon>Gammaproteobacteria</taxon>
        <taxon>Alteromonadales</taxon>
        <taxon>Ferrimonadaceae</taxon>
        <taxon>Ferrimonas</taxon>
    </lineage>
</organism>
<dbReference type="OrthoDB" id="9803764at2"/>
<keyword evidence="3" id="KW-1185">Reference proteome</keyword>
<accession>A0A1G8RWL4</accession>
<protein>
    <submittedName>
        <fullName evidence="2">DJ-1/PfpI family protein</fullName>
    </submittedName>
</protein>
<dbReference type="RefSeq" id="WP_090364869.1">
    <property type="nucleotide sequence ID" value="NZ_FNEM01000006.1"/>
</dbReference>
<dbReference type="PANTHER" id="PTHR43130:SF2">
    <property type="entry name" value="DJ-1_PFPI DOMAIN-CONTAINING PROTEIN"/>
    <property type="match status" value="1"/>
</dbReference>
<dbReference type="EMBL" id="FNEM01000006">
    <property type="protein sequence ID" value="SDJ21327.1"/>
    <property type="molecule type" value="Genomic_DNA"/>
</dbReference>
<feature type="domain" description="DJ-1/PfpI" evidence="1">
    <location>
        <begin position="18"/>
        <end position="178"/>
    </location>
</feature>
<dbReference type="Gene3D" id="3.40.50.880">
    <property type="match status" value="1"/>
</dbReference>
<dbReference type="Proteomes" id="UP000199527">
    <property type="component" value="Unassembled WGS sequence"/>
</dbReference>
<dbReference type="InterPro" id="IPR052158">
    <property type="entry name" value="INH-QAR"/>
</dbReference>
<evidence type="ECO:0000313" key="3">
    <source>
        <dbReference type="Proteomes" id="UP000199527"/>
    </source>
</evidence>
<dbReference type="GO" id="GO:0006355">
    <property type="term" value="P:regulation of DNA-templated transcription"/>
    <property type="evidence" value="ECO:0007669"/>
    <property type="project" value="TreeGrafter"/>
</dbReference>
<dbReference type="CDD" id="cd03139">
    <property type="entry name" value="GATase1_PfpI_2"/>
    <property type="match status" value="1"/>
</dbReference>
<dbReference type="Pfam" id="PF01965">
    <property type="entry name" value="DJ-1_PfpI"/>
    <property type="match status" value="1"/>
</dbReference>
<dbReference type="PANTHER" id="PTHR43130">
    <property type="entry name" value="ARAC-FAMILY TRANSCRIPTIONAL REGULATOR"/>
    <property type="match status" value="1"/>
</dbReference>
<evidence type="ECO:0000313" key="2">
    <source>
        <dbReference type="EMBL" id="SDJ21327.1"/>
    </source>
</evidence>
<reference evidence="3" key="1">
    <citation type="submission" date="2016-10" db="EMBL/GenBank/DDBJ databases">
        <authorList>
            <person name="Varghese N."/>
            <person name="Submissions S."/>
        </authorList>
    </citation>
    <scope>NUCLEOTIDE SEQUENCE [LARGE SCALE GENOMIC DNA]</scope>
    <source>
        <strain evidence="3">DSM 23317</strain>
    </source>
</reference>
<name>A0A1G8RWL4_9GAMM</name>
<gene>
    <name evidence="2" type="ORF">SAMN04488540_1064</name>
</gene>
<dbReference type="SUPFAM" id="SSF52317">
    <property type="entry name" value="Class I glutamine amidotransferase-like"/>
    <property type="match status" value="1"/>
</dbReference>
<dbReference type="InterPro" id="IPR002818">
    <property type="entry name" value="DJ-1/PfpI"/>
</dbReference>
<dbReference type="InterPro" id="IPR029062">
    <property type="entry name" value="Class_I_gatase-like"/>
</dbReference>